<evidence type="ECO:0000313" key="3">
    <source>
        <dbReference type="Proteomes" id="UP000659698"/>
    </source>
</evidence>
<dbReference type="PANTHER" id="PTHR43685">
    <property type="entry name" value="GLYCOSYLTRANSFERASE"/>
    <property type="match status" value="1"/>
</dbReference>
<dbReference type="PANTHER" id="PTHR43685:SF2">
    <property type="entry name" value="GLYCOSYLTRANSFERASE 2-LIKE DOMAIN-CONTAINING PROTEIN"/>
    <property type="match status" value="1"/>
</dbReference>
<keyword evidence="3" id="KW-1185">Reference proteome</keyword>
<reference evidence="2 3" key="1">
    <citation type="journal article" date="2019" name="Int. J. Syst. Evol. Microbiol.">
        <title>Rufibacter sediminis sp. nov., isolated from freshwater lake sediment.</title>
        <authorList>
            <person name="Qu J.H."/>
            <person name="Zhang L.J."/>
            <person name="Fu Y.H."/>
            <person name="Li H.F."/>
        </authorList>
    </citation>
    <scope>NUCLEOTIDE SEQUENCE [LARGE SCALE GENOMIC DNA]</scope>
    <source>
        <strain evidence="2 3">H-1</strain>
    </source>
</reference>
<comment type="caution">
    <text evidence="2">The sequence shown here is derived from an EMBL/GenBank/DDBJ whole genome shotgun (WGS) entry which is preliminary data.</text>
</comment>
<dbReference type="InterPro" id="IPR001173">
    <property type="entry name" value="Glyco_trans_2-like"/>
</dbReference>
<dbReference type="CDD" id="cd00761">
    <property type="entry name" value="Glyco_tranf_GTA_type"/>
    <property type="match status" value="1"/>
</dbReference>
<dbReference type="Pfam" id="PF00535">
    <property type="entry name" value="Glycos_transf_2"/>
    <property type="match status" value="1"/>
</dbReference>
<dbReference type="Proteomes" id="UP000659698">
    <property type="component" value="Unassembled WGS sequence"/>
</dbReference>
<dbReference type="EMBL" id="JACOAF010000018">
    <property type="protein sequence ID" value="MBC3539269.1"/>
    <property type="molecule type" value="Genomic_DNA"/>
</dbReference>
<dbReference type="InterPro" id="IPR050834">
    <property type="entry name" value="Glycosyltransf_2"/>
</dbReference>
<dbReference type="Gene3D" id="3.90.550.10">
    <property type="entry name" value="Spore Coat Polysaccharide Biosynthesis Protein SpsA, Chain A"/>
    <property type="match status" value="1"/>
</dbReference>
<sequence length="357" mass="41090">MKVGVSIVICTYNGAKLLPETLRHIALQQVRADVPWEVIVVDNASTDATARVVKEEWQKHQNPVRFSLLHQPKPGLTFARELGYAHAQYDYILLCDDDNWLSPNYVNLAFDVMEENPNIGVLGGYGDLVYEEEPPFFATQLRLFANGHQAPGSGKVAKNTVYGAGCVLRKSAYDHLFRMGYKPILTDRLASALSSGGDYEICYALALLGYDIWYDERLTFQHYMVKERQTWEYYLRYLKESSSCFEVLDAYNILINQGSRSVLTFNYRFLKGFLYYLQEISRVTLKKATLDPSSEEGKINTLLFLGYKTRLLGYRKYFKVKENFVQLLHFKNEKLVPKVNPKEDSFFSAQKLSHKVL</sequence>
<dbReference type="SUPFAM" id="SSF53448">
    <property type="entry name" value="Nucleotide-diphospho-sugar transferases"/>
    <property type="match status" value="1"/>
</dbReference>
<name>A0ABR6VQ02_9BACT</name>
<dbReference type="InterPro" id="IPR029044">
    <property type="entry name" value="Nucleotide-diphossugar_trans"/>
</dbReference>
<evidence type="ECO:0000259" key="1">
    <source>
        <dbReference type="Pfam" id="PF00535"/>
    </source>
</evidence>
<proteinExistence type="predicted"/>
<dbReference type="RefSeq" id="WP_186634619.1">
    <property type="nucleotide sequence ID" value="NZ_JACOAF010000018.1"/>
</dbReference>
<protein>
    <submittedName>
        <fullName evidence="2">Glycosyltransferase family 2 protein</fullName>
    </submittedName>
</protein>
<accession>A0ABR6VQ02</accession>
<gene>
    <name evidence="2" type="ORF">H7U12_06225</name>
</gene>
<evidence type="ECO:0000313" key="2">
    <source>
        <dbReference type="EMBL" id="MBC3539269.1"/>
    </source>
</evidence>
<organism evidence="2 3">
    <name type="scientific">Rufibacter sediminis</name>
    <dbReference type="NCBI Taxonomy" id="2762756"/>
    <lineage>
        <taxon>Bacteria</taxon>
        <taxon>Pseudomonadati</taxon>
        <taxon>Bacteroidota</taxon>
        <taxon>Cytophagia</taxon>
        <taxon>Cytophagales</taxon>
        <taxon>Hymenobacteraceae</taxon>
        <taxon>Rufibacter</taxon>
    </lineage>
</organism>
<feature type="domain" description="Glycosyltransferase 2-like" evidence="1">
    <location>
        <begin position="6"/>
        <end position="174"/>
    </location>
</feature>